<evidence type="ECO:0000256" key="1">
    <source>
        <dbReference type="ARBA" id="ARBA00005272"/>
    </source>
</evidence>
<proteinExistence type="inferred from homology"/>
<dbReference type="SUPFAM" id="SSF51905">
    <property type="entry name" value="FAD/NAD(P)-binding domain"/>
    <property type="match status" value="1"/>
</dbReference>
<evidence type="ECO:0000313" key="8">
    <source>
        <dbReference type="Proteomes" id="UP000632740"/>
    </source>
</evidence>
<protein>
    <submittedName>
        <fullName evidence="7">NADH dehydrogenase</fullName>
    </submittedName>
</protein>
<comment type="caution">
    <text evidence="7">The sequence shown here is derived from an EMBL/GenBank/DDBJ whole genome shotgun (WGS) entry which is preliminary data.</text>
</comment>
<dbReference type="RefSeq" id="WP_203754330.1">
    <property type="nucleotide sequence ID" value="NZ_BONK01000007.1"/>
</dbReference>
<sequence length="441" mass="47505">MRAARPHVVVVGGGFAGFYAARTLERVLPRGAADLTVISATDHLCYSPLLPEVAAGRLDPRRIAVPLHSALRRARILQGVVEEVDVSAGTLSVMCGLADPVVVPYDRLALTVGSVTRRLPTPGMDDHSLGLKTLVQAVYIRDHVLRQLELADTTQDLDERRARLTFVVVGAGYAGTETAAQLQVMTQSQLDRFPRLRPEDLTWMLVDVAPAVLPELGPRLGRFALDEIRARGMRVLLETSVREILEDRLTLSDGTVVPCHTVLWTAGVTPPPLVGQLGLDVERGRVVVDAQLRVTGSDTVWAGGDAASTPDPFSEKAQAYPPTAQHAQRQGVVIGRNIAASLGHGEPRPYRHHDLGLVADLGRRSAVARPLGVPLTGLPAKVVAKVYHLYAVPSMANRARIAADWALNLASRPVPAQLGLVRPDQARFGRAEHTEREPAGA</sequence>
<dbReference type="InterPro" id="IPR036188">
    <property type="entry name" value="FAD/NAD-bd_sf"/>
</dbReference>
<keyword evidence="4" id="KW-0560">Oxidoreductase</keyword>
<dbReference type="EMBL" id="BONK01000007">
    <property type="protein sequence ID" value="GIG21690.1"/>
    <property type="molecule type" value="Genomic_DNA"/>
</dbReference>
<feature type="domain" description="FAD/NAD(P)-binding" evidence="6">
    <location>
        <begin position="7"/>
        <end position="331"/>
    </location>
</feature>
<evidence type="ECO:0000313" key="7">
    <source>
        <dbReference type="EMBL" id="GIG21690.1"/>
    </source>
</evidence>
<keyword evidence="2" id="KW-0285">Flavoprotein</keyword>
<dbReference type="InterPro" id="IPR023753">
    <property type="entry name" value="FAD/NAD-binding_dom"/>
</dbReference>
<evidence type="ECO:0000259" key="6">
    <source>
        <dbReference type="Pfam" id="PF07992"/>
    </source>
</evidence>
<gene>
    <name evidence="7" type="primary">ndh_2</name>
    <name evidence="7" type="ORF">Cch01nite_24140</name>
</gene>
<dbReference type="InterPro" id="IPR045024">
    <property type="entry name" value="NDH-2"/>
</dbReference>
<dbReference type="GO" id="GO:0003954">
    <property type="term" value="F:NADH dehydrogenase activity"/>
    <property type="evidence" value="ECO:0007669"/>
    <property type="project" value="InterPro"/>
</dbReference>
<keyword evidence="8" id="KW-1185">Reference proteome</keyword>
<dbReference type="Proteomes" id="UP000632740">
    <property type="component" value="Unassembled WGS sequence"/>
</dbReference>
<evidence type="ECO:0000256" key="2">
    <source>
        <dbReference type="ARBA" id="ARBA00022630"/>
    </source>
</evidence>
<name>A0A919P3Q0_9CELL</name>
<dbReference type="PANTHER" id="PTHR43706:SF45">
    <property type="entry name" value="NADH DEHYDROGENASE-LIKE PROTEIN RV1812C"/>
    <property type="match status" value="1"/>
</dbReference>
<keyword evidence="5" id="KW-0520">NAD</keyword>
<dbReference type="AlphaFoldDB" id="A0A919P3Q0"/>
<dbReference type="Gene3D" id="3.50.50.100">
    <property type="match status" value="1"/>
</dbReference>
<evidence type="ECO:0000256" key="4">
    <source>
        <dbReference type="ARBA" id="ARBA00023002"/>
    </source>
</evidence>
<dbReference type="PRINTS" id="PR00368">
    <property type="entry name" value="FADPNR"/>
</dbReference>
<accession>A0A919P3Q0</accession>
<reference evidence="7" key="1">
    <citation type="submission" date="2021-01" db="EMBL/GenBank/DDBJ databases">
        <title>Whole genome shotgun sequence of Cellulomonas chitinilytica NBRC 110799.</title>
        <authorList>
            <person name="Komaki H."/>
            <person name="Tamura T."/>
        </authorList>
    </citation>
    <scope>NUCLEOTIDE SEQUENCE</scope>
    <source>
        <strain evidence="7">NBRC 110799</strain>
    </source>
</reference>
<keyword evidence="3" id="KW-0274">FAD</keyword>
<dbReference type="Pfam" id="PF07992">
    <property type="entry name" value="Pyr_redox_2"/>
    <property type="match status" value="1"/>
</dbReference>
<organism evidence="7 8">
    <name type="scientific">Cellulomonas chitinilytica</name>
    <dbReference type="NCBI Taxonomy" id="398759"/>
    <lineage>
        <taxon>Bacteria</taxon>
        <taxon>Bacillati</taxon>
        <taxon>Actinomycetota</taxon>
        <taxon>Actinomycetes</taxon>
        <taxon>Micrococcales</taxon>
        <taxon>Cellulomonadaceae</taxon>
        <taxon>Cellulomonas</taxon>
    </lineage>
</organism>
<evidence type="ECO:0000256" key="5">
    <source>
        <dbReference type="ARBA" id="ARBA00023027"/>
    </source>
</evidence>
<comment type="similarity">
    <text evidence="1">Belongs to the NADH dehydrogenase family.</text>
</comment>
<dbReference type="PANTHER" id="PTHR43706">
    <property type="entry name" value="NADH DEHYDROGENASE"/>
    <property type="match status" value="1"/>
</dbReference>
<evidence type="ECO:0000256" key="3">
    <source>
        <dbReference type="ARBA" id="ARBA00022827"/>
    </source>
</evidence>